<dbReference type="InterPro" id="IPR037523">
    <property type="entry name" value="VOC_core"/>
</dbReference>
<sequence>MRFAVDRLDHLVITCNEVETSASWYQRVLGMEMDSFGPHNRTALRFGGQKINLRPRDATQEDWFTGKAAAPGSQDLCFIVTMAAEHVVSHLRECGVTIEQGPVEKAGALGTIKSVYCRDPDGNLIEIASYGDVDGDMGGDAE</sequence>
<gene>
    <name evidence="2" type="ORF">ACFFIC_04180</name>
</gene>
<protein>
    <submittedName>
        <fullName evidence="2">VOC family protein</fullName>
    </submittedName>
</protein>
<dbReference type="Gene3D" id="3.10.180.10">
    <property type="entry name" value="2,3-Dihydroxybiphenyl 1,2-Dioxygenase, domain 1"/>
    <property type="match status" value="1"/>
</dbReference>
<accession>A0ABV6IMD0</accession>
<evidence type="ECO:0000313" key="3">
    <source>
        <dbReference type="Proteomes" id="UP001589789"/>
    </source>
</evidence>
<dbReference type="Proteomes" id="UP001589789">
    <property type="component" value="Unassembled WGS sequence"/>
</dbReference>
<dbReference type="PROSITE" id="PS51819">
    <property type="entry name" value="VOC"/>
    <property type="match status" value="1"/>
</dbReference>
<dbReference type="PANTHER" id="PTHR21366">
    <property type="entry name" value="GLYOXALASE FAMILY PROTEIN"/>
    <property type="match status" value="1"/>
</dbReference>
<keyword evidence="3" id="KW-1185">Reference proteome</keyword>
<proteinExistence type="predicted"/>
<dbReference type="PANTHER" id="PTHR21366:SF31">
    <property type="entry name" value="METALLOTHIOL TRANSFERASE FOSB"/>
    <property type="match status" value="1"/>
</dbReference>
<name>A0ABV6IMD0_9PROT</name>
<feature type="domain" description="VOC" evidence="1">
    <location>
        <begin position="7"/>
        <end position="130"/>
    </location>
</feature>
<organism evidence="2 3">
    <name type="scientific">Muricoccus vinaceus</name>
    <dbReference type="NCBI Taxonomy" id="424704"/>
    <lineage>
        <taxon>Bacteria</taxon>
        <taxon>Pseudomonadati</taxon>
        <taxon>Pseudomonadota</taxon>
        <taxon>Alphaproteobacteria</taxon>
        <taxon>Acetobacterales</taxon>
        <taxon>Roseomonadaceae</taxon>
        <taxon>Muricoccus</taxon>
    </lineage>
</organism>
<dbReference type="InterPro" id="IPR029068">
    <property type="entry name" value="Glyas_Bleomycin-R_OHBP_Dase"/>
</dbReference>
<dbReference type="InterPro" id="IPR004360">
    <property type="entry name" value="Glyas_Fos-R_dOase_dom"/>
</dbReference>
<dbReference type="EMBL" id="JBHLVZ010000002">
    <property type="protein sequence ID" value="MFC0384747.1"/>
    <property type="molecule type" value="Genomic_DNA"/>
</dbReference>
<comment type="caution">
    <text evidence="2">The sequence shown here is derived from an EMBL/GenBank/DDBJ whole genome shotgun (WGS) entry which is preliminary data.</text>
</comment>
<dbReference type="RefSeq" id="WP_377048831.1">
    <property type="nucleotide sequence ID" value="NZ_JBHLVZ010000002.1"/>
</dbReference>
<dbReference type="Pfam" id="PF00903">
    <property type="entry name" value="Glyoxalase"/>
    <property type="match status" value="1"/>
</dbReference>
<evidence type="ECO:0000259" key="1">
    <source>
        <dbReference type="PROSITE" id="PS51819"/>
    </source>
</evidence>
<evidence type="ECO:0000313" key="2">
    <source>
        <dbReference type="EMBL" id="MFC0384747.1"/>
    </source>
</evidence>
<reference evidence="2 3" key="1">
    <citation type="submission" date="2024-09" db="EMBL/GenBank/DDBJ databases">
        <authorList>
            <person name="Sun Q."/>
            <person name="Mori K."/>
        </authorList>
    </citation>
    <scope>NUCLEOTIDE SEQUENCE [LARGE SCALE GENOMIC DNA]</scope>
    <source>
        <strain evidence="2 3">CCM 7468</strain>
    </source>
</reference>
<dbReference type="CDD" id="cd07253">
    <property type="entry name" value="GLOD5"/>
    <property type="match status" value="1"/>
</dbReference>
<dbReference type="InterPro" id="IPR050383">
    <property type="entry name" value="GlyoxalaseI/FosfomycinResist"/>
</dbReference>
<dbReference type="SUPFAM" id="SSF54593">
    <property type="entry name" value="Glyoxalase/Bleomycin resistance protein/Dihydroxybiphenyl dioxygenase"/>
    <property type="match status" value="1"/>
</dbReference>